<dbReference type="AlphaFoldDB" id="A0A7U0N990"/>
<feature type="chain" id="PRO_5030599758" evidence="1">
    <location>
        <begin position="23"/>
        <end position="233"/>
    </location>
</feature>
<gene>
    <name evidence="2" type="ORF">JKX24_07590</name>
</gene>
<dbReference type="Proteomes" id="UP000596176">
    <property type="component" value="Chromosome"/>
</dbReference>
<name>A0A7U0N990_SERPR</name>
<reference evidence="2 3" key="1">
    <citation type="submission" date="2021-01" db="EMBL/GenBank/DDBJ databases">
        <title>Chromosome sequence of Serratia proteamaculans strain 94 rif-r, isolated from spoiled beef.</title>
        <authorList>
            <person name="Zaytseva Y.V."/>
            <person name="Iablokov S.N."/>
            <person name="Klyukina A."/>
        </authorList>
    </citation>
    <scope>NUCLEOTIDE SEQUENCE [LARGE SCALE GENOMIC DNA]</scope>
    <source>
        <strain evidence="2 3">94 rif-r</strain>
    </source>
</reference>
<keyword evidence="1" id="KW-0732">Signal</keyword>
<evidence type="ECO:0000313" key="3">
    <source>
        <dbReference type="Proteomes" id="UP000596176"/>
    </source>
</evidence>
<dbReference type="RefSeq" id="WP_207978029.1">
    <property type="nucleotide sequence ID" value="NZ_CP068391.1"/>
</dbReference>
<organism evidence="2 3">
    <name type="scientific">Serratia proteamaculans</name>
    <dbReference type="NCBI Taxonomy" id="28151"/>
    <lineage>
        <taxon>Bacteria</taxon>
        <taxon>Pseudomonadati</taxon>
        <taxon>Pseudomonadota</taxon>
        <taxon>Gammaproteobacteria</taxon>
        <taxon>Enterobacterales</taxon>
        <taxon>Yersiniaceae</taxon>
        <taxon>Serratia</taxon>
    </lineage>
</organism>
<accession>A0A7U0N990</accession>
<feature type="signal peptide" evidence="1">
    <location>
        <begin position="1"/>
        <end position="22"/>
    </location>
</feature>
<dbReference type="EMBL" id="CP068391">
    <property type="protein sequence ID" value="QQX54854.1"/>
    <property type="molecule type" value="Genomic_DNA"/>
</dbReference>
<sequence>MAQVKKLWLIVPFVFGFSSAKAGLLSPSEIDRSIFAKDSDFSDQFYFKGAGNKQLQAVSCADFYQKYQQFGPPVEQSKNAMDFNTLRQYLGACLIHHGLRAGSFAAGQKGLVIGTPASLPERLPALMYQAISNDDLKLRAKQVSAGKSLLSVDGSIHFVDRKDGVFNLADNIDGNYAIDFLGMGRTNGSGENVYVVEQNYSVQNATYRSSRYFLLKPEKDGYYSVETEAIVFQ</sequence>
<protein>
    <submittedName>
        <fullName evidence="2">Uncharacterized protein</fullName>
    </submittedName>
</protein>
<evidence type="ECO:0000313" key="2">
    <source>
        <dbReference type="EMBL" id="QQX54854.1"/>
    </source>
</evidence>
<evidence type="ECO:0000256" key="1">
    <source>
        <dbReference type="SAM" id="SignalP"/>
    </source>
</evidence>
<proteinExistence type="predicted"/>